<reference evidence="2 3" key="1">
    <citation type="submission" date="2019-07" db="EMBL/GenBank/DDBJ databases">
        <title>Sphingomonas solaris sp. nov., isolated from a solar panel from Boston, Massachusetts.</title>
        <authorList>
            <person name="Tanner K."/>
            <person name="Pascual J."/>
            <person name="Mancuso C."/>
            <person name="Pereto J."/>
            <person name="Khalil A."/>
            <person name="Vilanova C."/>
        </authorList>
    </citation>
    <scope>NUCLEOTIDE SEQUENCE [LARGE SCALE GENOMIC DNA]</scope>
    <source>
        <strain evidence="2 3">R4DWN</strain>
    </source>
</reference>
<dbReference type="InterPro" id="IPR036188">
    <property type="entry name" value="FAD/NAD-bd_sf"/>
</dbReference>
<dbReference type="AlphaFoldDB" id="A0A558QSI0"/>
<comment type="caution">
    <text evidence="2">The sequence shown here is derived from an EMBL/GenBank/DDBJ whole genome shotgun (WGS) entry which is preliminary data.</text>
</comment>
<keyword evidence="3" id="KW-1185">Reference proteome</keyword>
<dbReference type="RefSeq" id="WP_145155626.1">
    <property type="nucleotide sequence ID" value="NZ_VNIM01000144.1"/>
</dbReference>
<dbReference type="Proteomes" id="UP000318681">
    <property type="component" value="Unassembled WGS sequence"/>
</dbReference>
<dbReference type="InterPro" id="IPR010108">
    <property type="entry name" value="Lycopene_cyclase_b/e"/>
</dbReference>
<name>A0A558QSI0_9SPHN</name>
<dbReference type="EMBL" id="VNIM01000144">
    <property type="protein sequence ID" value="TVV70089.1"/>
    <property type="molecule type" value="Genomic_DNA"/>
</dbReference>
<dbReference type="Pfam" id="PF05834">
    <property type="entry name" value="Lycopene_cycl"/>
    <property type="match status" value="1"/>
</dbReference>
<proteinExistence type="inferred from homology"/>
<evidence type="ECO:0000313" key="2">
    <source>
        <dbReference type="EMBL" id="TVV70089.1"/>
    </source>
</evidence>
<dbReference type="Gene3D" id="3.50.50.60">
    <property type="entry name" value="FAD/NAD(P)-binding domain"/>
    <property type="match status" value="1"/>
</dbReference>
<keyword evidence="2" id="KW-0413">Isomerase</keyword>
<dbReference type="GO" id="GO:0016705">
    <property type="term" value="F:oxidoreductase activity, acting on paired donors, with incorporation or reduction of molecular oxygen"/>
    <property type="evidence" value="ECO:0007669"/>
    <property type="project" value="InterPro"/>
</dbReference>
<dbReference type="EC" id="5.5.1.19" evidence="2"/>
<dbReference type="NCBIfam" id="TIGR01789">
    <property type="entry name" value="lycopene_cycl"/>
    <property type="match status" value="1"/>
</dbReference>
<accession>A0A558QSI0</accession>
<evidence type="ECO:0000313" key="3">
    <source>
        <dbReference type="Proteomes" id="UP000318681"/>
    </source>
</evidence>
<dbReference type="NCBIfam" id="TIGR01790">
    <property type="entry name" value="carotene-cycl"/>
    <property type="match status" value="1"/>
</dbReference>
<dbReference type="SUPFAM" id="SSF51905">
    <property type="entry name" value="FAD/NAD(P)-binding domain"/>
    <property type="match status" value="1"/>
</dbReference>
<gene>
    <name evidence="2" type="primary">crtY</name>
    <name evidence="2" type="ORF">FOY91_19940</name>
</gene>
<dbReference type="GO" id="GO:0016117">
    <property type="term" value="P:carotenoid biosynthetic process"/>
    <property type="evidence" value="ECO:0007669"/>
    <property type="project" value="InterPro"/>
</dbReference>
<protein>
    <submittedName>
        <fullName evidence="2">Lycopene beta-cyclase CrtY</fullName>
        <ecNumber evidence="2">5.5.1.19</ecNumber>
    </submittedName>
</protein>
<dbReference type="GO" id="GO:0045436">
    <property type="term" value="F:lycopene beta cyclase activity"/>
    <property type="evidence" value="ECO:0007669"/>
    <property type="project" value="InterPro"/>
</dbReference>
<comment type="similarity">
    <text evidence="1">Belongs to the lycopene cyclase family.</text>
</comment>
<dbReference type="OrthoDB" id="5793379at2"/>
<evidence type="ECO:0000256" key="1">
    <source>
        <dbReference type="ARBA" id="ARBA00006599"/>
    </source>
</evidence>
<dbReference type="InterPro" id="IPR008461">
    <property type="entry name" value="CrtY"/>
</dbReference>
<sequence>MPQDIQCDLAIIGGGLAGGLIALALAARRPEVDVLLVEADTVVGGNHIWSFFASDVDPADRWLVDPLVGHRWPAYDIAFPKRKRRLDEAYHSIRSERLDTLVRAALPPARLLTGIRATDVSPTAATLADGTRIAARAVIDARGAGDLSTLDLGWQKFVGLVVRTDAPHGRTHPVVMDATVEQIDGYRFVYVLPFGPDRLLIEDTYYSDSPDLDRQAITARVHRYAADHGWGIAEVEHSEAGVLPVALGGDFDGYWASGGAAAKAGVRAGLFHPTTGYSLPDAVRLATHVAALPDPAAPDLAAATRDRARETWAGRGFYRLLDRMLFRAAEPAERYKVLERFYGLDAGLVGRFYAGRSTLLDKLRILSGKPPVPLMAALRVLKETRGPQGESR</sequence>
<organism evidence="2 3">
    <name type="scientific">Alterirhizorhabdus solaris</name>
    <dbReference type="NCBI Taxonomy" id="2529389"/>
    <lineage>
        <taxon>Bacteria</taxon>
        <taxon>Pseudomonadati</taxon>
        <taxon>Pseudomonadota</taxon>
        <taxon>Alphaproteobacteria</taxon>
        <taxon>Sphingomonadales</taxon>
        <taxon>Rhizorhabdaceae</taxon>
        <taxon>Alterirhizorhabdus</taxon>
    </lineage>
</organism>